<dbReference type="Proteomes" id="UP000198977">
    <property type="component" value="Unassembled WGS sequence"/>
</dbReference>
<evidence type="ECO:0000313" key="1">
    <source>
        <dbReference type="EMBL" id="SFD58858.1"/>
    </source>
</evidence>
<accession>A0A1I1TNU5</accession>
<name>A0A1I1TNU5_9RHOB</name>
<dbReference type="EMBL" id="FOMW01000001">
    <property type="protein sequence ID" value="SFD58858.1"/>
    <property type="molecule type" value="Genomic_DNA"/>
</dbReference>
<organism evidence="1 2">
    <name type="scientific">Sulfitobacter brevis</name>
    <dbReference type="NCBI Taxonomy" id="74348"/>
    <lineage>
        <taxon>Bacteria</taxon>
        <taxon>Pseudomonadati</taxon>
        <taxon>Pseudomonadota</taxon>
        <taxon>Alphaproteobacteria</taxon>
        <taxon>Rhodobacterales</taxon>
        <taxon>Roseobacteraceae</taxon>
        <taxon>Sulfitobacter</taxon>
    </lineage>
</organism>
<reference evidence="1 2" key="1">
    <citation type="submission" date="2016-10" db="EMBL/GenBank/DDBJ databases">
        <authorList>
            <person name="de Groot N.N."/>
        </authorList>
    </citation>
    <scope>NUCLEOTIDE SEQUENCE [LARGE SCALE GENOMIC DNA]</scope>
    <source>
        <strain evidence="1 2">DSM 11443</strain>
    </source>
</reference>
<dbReference type="AlphaFoldDB" id="A0A1I1TNU5"/>
<dbReference type="RefSeq" id="WP_093922142.1">
    <property type="nucleotide sequence ID" value="NZ_FOMW01000001.1"/>
</dbReference>
<keyword evidence="2" id="KW-1185">Reference proteome</keyword>
<evidence type="ECO:0000313" key="2">
    <source>
        <dbReference type="Proteomes" id="UP000198977"/>
    </source>
</evidence>
<protein>
    <submittedName>
        <fullName evidence="1">Uncharacterized protein</fullName>
    </submittedName>
</protein>
<gene>
    <name evidence="1" type="ORF">SAMN04488523_101414</name>
</gene>
<sequence>MSSTKNRLRELERGNQRLEVHLTSMAFDTGDAANQSTRTAAFHCDGSEYQITRDQGEDAGVFTRRAEAEGMALAQADHPKAIILAPGSEDL</sequence>
<dbReference type="STRING" id="74348.SAMN04488523_101414"/>
<proteinExistence type="predicted"/>